<evidence type="ECO:0000313" key="6">
    <source>
        <dbReference type="Proteomes" id="UP000613266"/>
    </source>
</evidence>
<comment type="similarity">
    <text evidence="1">Belongs to the methyltransferase superfamily.</text>
</comment>
<dbReference type="GO" id="GO:0032259">
    <property type="term" value="P:methylation"/>
    <property type="evidence" value="ECO:0007669"/>
    <property type="project" value="UniProtKB-KW"/>
</dbReference>
<dbReference type="SUPFAM" id="SSF53335">
    <property type="entry name" value="S-adenosyl-L-methionine-dependent methyltransferases"/>
    <property type="match status" value="1"/>
</dbReference>
<dbReference type="GO" id="GO:0008757">
    <property type="term" value="F:S-adenosylmethionine-dependent methyltransferase activity"/>
    <property type="evidence" value="ECO:0007669"/>
    <property type="project" value="InterPro"/>
</dbReference>
<name>A0A931NIZ1_9BURK</name>
<reference evidence="5" key="1">
    <citation type="submission" date="2020-12" db="EMBL/GenBank/DDBJ databases">
        <title>The genome sequence of Inhella sp. 1Y17.</title>
        <authorList>
            <person name="Liu Y."/>
        </authorList>
    </citation>
    <scope>NUCLEOTIDE SEQUENCE</scope>
    <source>
        <strain evidence="5">1Y17</strain>
    </source>
</reference>
<dbReference type="PANTHER" id="PTHR44942:SF4">
    <property type="entry name" value="METHYLTRANSFERASE TYPE 11 DOMAIN-CONTAINING PROTEIN"/>
    <property type="match status" value="1"/>
</dbReference>
<dbReference type="Pfam" id="PF08241">
    <property type="entry name" value="Methyltransf_11"/>
    <property type="match status" value="1"/>
</dbReference>
<dbReference type="Gene3D" id="3.40.50.150">
    <property type="entry name" value="Vaccinia Virus protein VP39"/>
    <property type="match status" value="1"/>
</dbReference>
<evidence type="ECO:0000313" key="5">
    <source>
        <dbReference type="EMBL" id="MBH9578090.1"/>
    </source>
</evidence>
<organism evidence="5 6">
    <name type="scientific">Inhella proteolytica</name>
    <dbReference type="NCBI Taxonomy" id="2795029"/>
    <lineage>
        <taxon>Bacteria</taxon>
        <taxon>Pseudomonadati</taxon>
        <taxon>Pseudomonadota</taxon>
        <taxon>Betaproteobacteria</taxon>
        <taxon>Burkholderiales</taxon>
        <taxon>Sphaerotilaceae</taxon>
        <taxon>Inhella</taxon>
    </lineage>
</organism>
<evidence type="ECO:0000256" key="1">
    <source>
        <dbReference type="ARBA" id="ARBA00008361"/>
    </source>
</evidence>
<dbReference type="EMBL" id="JAEDAK010000009">
    <property type="protein sequence ID" value="MBH9578090.1"/>
    <property type="molecule type" value="Genomic_DNA"/>
</dbReference>
<evidence type="ECO:0000259" key="4">
    <source>
        <dbReference type="Pfam" id="PF08241"/>
    </source>
</evidence>
<keyword evidence="3" id="KW-0808">Transferase</keyword>
<gene>
    <name evidence="5" type="ORF">I7X39_14380</name>
</gene>
<protein>
    <submittedName>
        <fullName evidence="5">Methyltransferase domain-containing protein</fullName>
    </submittedName>
</protein>
<dbReference type="CDD" id="cd02440">
    <property type="entry name" value="AdoMet_MTases"/>
    <property type="match status" value="1"/>
</dbReference>
<comment type="caution">
    <text evidence="5">The sequence shown here is derived from an EMBL/GenBank/DDBJ whole genome shotgun (WGS) entry which is preliminary data.</text>
</comment>
<dbReference type="InterPro" id="IPR029063">
    <property type="entry name" value="SAM-dependent_MTases_sf"/>
</dbReference>
<keyword evidence="2 5" id="KW-0489">Methyltransferase</keyword>
<dbReference type="InterPro" id="IPR051052">
    <property type="entry name" value="Diverse_substrate_MTase"/>
</dbReference>
<dbReference type="AlphaFoldDB" id="A0A931NIZ1"/>
<evidence type="ECO:0000256" key="2">
    <source>
        <dbReference type="ARBA" id="ARBA00022603"/>
    </source>
</evidence>
<proteinExistence type="inferred from homology"/>
<accession>A0A931NIZ1</accession>
<dbReference type="InterPro" id="IPR013216">
    <property type="entry name" value="Methyltransf_11"/>
</dbReference>
<feature type="domain" description="Methyltransferase type 11" evidence="4">
    <location>
        <begin position="48"/>
        <end position="140"/>
    </location>
</feature>
<keyword evidence="6" id="KW-1185">Reference proteome</keyword>
<dbReference type="PANTHER" id="PTHR44942">
    <property type="entry name" value="METHYLTRANSF_11 DOMAIN-CONTAINING PROTEIN"/>
    <property type="match status" value="1"/>
</dbReference>
<sequence>MNLQAAFDAPLTQLFAAKVADYQAARPDYPAGLFDWLAGQLPSHLRVLDLGAGTGLFTQSLLARGWEVLAVEPNAAMRAACDARLGAYPRYRSAAGQAEALPADAADFDLITAAQAFHWFDVEPARQEFARVLRPGGRVALVWNDRVAESALNRELDALLAEFGGSGRAAQTADDDRARALEFLGAGLQQWTGPHSHSLDLAGLQALVFSRSYMPARDSAAGQALMPLLAALFSRHAANGRVELPYRTVCLLGSLRA</sequence>
<evidence type="ECO:0000256" key="3">
    <source>
        <dbReference type="ARBA" id="ARBA00022679"/>
    </source>
</evidence>
<dbReference type="Proteomes" id="UP000613266">
    <property type="component" value="Unassembled WGS sequence"/>
</dbReference>
<dbReference type="RefSeq" id="WP_198111858.1">
    <property type="nucleotide sequence ID" value="NZ_JAEDAK010000009.1"/>
</dbReference>